<evidence type="ECO:0000259" key="1">
    <source>
        <dbReference type="PROSITE" id="PS51186"/>
    </source>
</evidence>
<dbReference type="InterPro" id="IPR016181">
    <property type="entry name" value="Acyl_CoA_acyltransferase"/>
</dbReference>
<dbReference type="GO" id="GO:1990189">
    <property type="term" value="F:protein N-terminal-serine acetyltransferase activity"/>
    <property type="evidence" value="ECO:0007669"/>
    <property type="project" value="TreeGrafter"/>
</dbReference>
<dbReference type="AlphaFoldDB" id="A0A165BAW3"/>
<feature type="domain" description="N-acetyltransferase" evidence="1">
    <location>
        <begin position="30"/>
        <end position="178"/>
    </location>
</feature>
<dbReference type="Gene3D" id="3.40.630.30">
    <property type="match status" value="1"/>
</dbReference>
<dbReference type="InParanoid" id="A0A165BAW3"/>
<gene>
    <name evidence="2" type="ORF">EXIGLDRAFT_845749</name>
</gene>
<evidence type="ECO:0000313" key="2">
    <source>
        <dbReference type="EMBL" id="KZV80217.1"/>
    </source>
</evidence>
<dbReference type="EMBL" id="KV426507">
    <property type="protein sequence ID" value="KZV80217.1"/>
    <property type="molecule type" value="Genomic_DNA"/>
</dbReference>
<protein>
    <submittedName>
        <fullName evidence="2">Acyl-CoA N-acyltransferase</fullName>
    </submittedName>
</protein>
<evidence type="ECO:0000313" key="3">
    <source>
        <dbReference type="Proteomes" id="UP000077266"/>
    </source>
</evidence>
<keyword evidence="2" id="KW-0808">Transferase</keyword>
<organism evidence="2 3">
    <name type="scientific">Exidia glandulosa HHB12029</name>
    <dbReference type="NCBI Taxonomy" id="1314781"/>
    <lineage>
        <taxon>Eukaryota</taxon>
        <taxon>Fungi</taxon>
        <taxon>Dikarya</taxon>
        <taxon>Basidiomycota</taxon>
        <taxon>Agaricomycotina</taxon>
        <taxon>Agaricomycetes</taxon>
        <taxon>Auriculariales</taxon>
        <taxon>Exidiaceae</taxon>
        <taxon>Exidia</taxon>
    </lineage>
</organism>
<keyword evidence="2" id="KW-0012">Acyltransferase</keyword>
<dbReference type="PANTHER" id="PTHR43441:SF5">
    <property type="entry name" value="FAMILY ACETYLTRANSFERASE, PUTATIVE-RELATED"/>
    <property type="match status" value="1"/>
</dbReference>
<sequence>MSASQEFVFPLKDLSNDRVRLEVFDQLFPRHIALVDEIVAHPDLHRYLPWTPWTSRTHFYTWYSARIDSTPTTALFAVFDRVTSEPAGFIGLLNASLENETAEIGFVLILPRWQRTHVTTNAAGLLVEYCMRDLKLRRVQWQANAENVGSIRVAERLGLKLEGIMRWQRVLLEGKEGLRRGDEEKRGRHTAVLAICWDDWEREEVRDALHRQMERVS</sequence>
<accession>A0A165BAW3</accession>
<dbReference type="STRING" id="1314781.A0A165BAW3"/>
<dbReference type="InterPro" id="IPR051908">
    <property type="entry name" value="Ribosomal_N-acetyltransferase"/>
</dbReference>
<dbReference type="PANTHER" id="PTHR43441">
    <property type="entry name" value="RIBOSOMAL-PROTEIN-SERINE ACETYLTRANSFERASE"/>
    <property type="match status" value="1"/>
</dbReference>
<reference evidence="2 3" key="1">
    <citation type="journal article" date="2016" name="Mol. Biol. Evol.">
        <title>Comparative Genomics of Early-Diverging Mushroom-Forming Fungi Provides Insights into the Origins of Lignocellulose Decay Capabilities.</title>
        <authorList>
            <person name="Nagy L.G."/>
            <person name="Riley R."/>
            <person name="Tritt A."/>
            <person name="Adam C."/>
            <person name="Daum C."/>
            <person name="Floudas D."/>
            <person name="Sun H."/>
            <person name="Yadav J.S."/>
            <person name="Pangilinan J."/>
            <person name="Larsson K.H."/>
            <person name="Matsuura K."/>
            <person name="Barry K."/>
            <person name="Labutti K."/>
            <person name="Kuo R."/>
            <person name="Ohm R.A."/>
            <person name="Bhattacharya S.S."/>
            <person name="Shirouzu T."/>
            <person name="Yoshinaga Y."/>
            <person name="Martin F.M."/>
            <person name="Grigoriev I.V."/>
            <person name="Hibbett D.S."/>
        </authorList>
    </citation>
    <scope>NUCLEOTIDE SEQUENCE [LARGE SCALE GENOMIC DNA]</scope>
    <source>
        <strain evidence="2 3">HHB12029</strain>
    </source>
</reference>
<dbReference type="SUPFAM" id="SSF55729">
    <property type="entry name" value="Acyl-CoA N-acyltransferases (Nat)"/>
    <property type="match status" value="1"/>
</dbReference>
<dbReference type="Pfam" id="PF13302">
    <property type="entry name" value="Acetyltransf_3"/>
    <property type="match status" value="1"/>
</dbReference>
<dbReference type="PROSITE" id="PS51186">
    <property type="entry name" value="GNAT"/>
    <property type="match status" value="1"/>
</dbReference>
<proteinExistence type="predicted"/>
<dbReference type="GO" id="GO:0008999">
    <property type="term" value="F:protein-N-terminal-alanine acetyltransferase activity"/>
    <property type="evidence" value="ECO:0007669"/>
    <property type="project" value="TreeGrafter"/>
</dbReference>
<dbReference type="Proteomes" id="UP000077266">
    <property type="component" value="Unassembled WGS sequence"/>
</dbReference>
<dbReference type="OrthoDB" id="41238at2759"/>
<dbReference type="InterPro" id="IPR000182">
    <property type="entry name" value="GNAT_dom"/>
</dbReference>
<name>A0A165BAW3_EXIGL</name>
<keyword evidence="3" id="KW-1185">Reference proteome</keyword>